<dbReference type="PROSITE" id="PS51257">
    <property type="entry name" value="PROKAR_LIPOPROTEIN"/>
    <property type="match status" value="1"/>
</dbReference>
<evidence type="ECO:0000256" key="1">
    <source>
        <dbReference type="SAM" id="SignalP"/>
    </source>
</evidence>
<organism evidence="2 3">
    <name type="scientific">Cedecea davisae</name>
    <dbReference type="NCBI Taxonomy" id="158484"/>
    <lineage>
        <taxon>Bacteria</taxon>
        <taxon>Pseudomonadati</taxon>
        <taxon>Pseudomonadota</taxon>
        <taxon>Gammaproteobacteria</taxon>
        <taxon>Enterobacterales</taxon>
        <taxon>Enterobacteriaceae</taxon>
        <taxon>Cedecea</taxon>
    </lineage>
</organism>
<gene>
    <name evidence="2" type="ORF">KC222_00635</name>
</gene>
<evidence type="ECO:0008006" key="4">
    <source>
        <dbReference type="Google" id="ProtNLM"/>
    </source>
</evidence>
<keyword evidence="3" id="KW-1185">Reference proteome</keyword>
<dbReference type="RefSeq" id="WP_216374225.1">
    <property type="nucleotide sequence ID" value="NZ_JAGRYT010000001.1"/>
</dbReference>
<feature type="signal peptide" evidence="1">
    <location>
        <begin position="1"/>
        <end position="23"/>
    </location>
</feature>
<dbReference type="EMBL" id="JAGRYU010000002">
    <property type="protein sequence ID" value="MBU4680518.1"/>
    <property type="molecule type" value="Genomic_DNA"/>
</dbReference>
<sequence>MMKMPIGKILAAFLLPASMVISGCQVPGKFITDEGKTKTLRLQCESNMEPIAANLPAELYQRMNRCIESQDWDDATFLYALAGSKTWYDAMRVDSQYAHAMHSRLLRESIDSLTDLQKTAFWDNIQRNMNDRQKKDMLCRRVKEAGMPDYQPNYMFIEPFKVSSFTFSNKVSWKSAVNRYLEC</sequence>
<protein>
    <recommendedName>
        <fullName evidence="4">Lipoprotein</fullName>
    </recommendedName>
</protein>
<evidence type="ECO:0000313" key="3">
    <source>
        <dbReference type="Proteomes" id="UP000686327"/>
    </source>
</evidence>
<feature type="chain" id="PRO_5047330504" description="Lipoprotein" evidence="1">
    <location>
        <begin position="24"/>
        <end position="183"/>
    </location>
</feature>
<proteinExistence type="predicted"/>
<name>A0ABS6DBE7_9ENTR</name>
<dbReference type="Proteomes" id="UP000686327">
    <property type="component" value="Unassembled WGS sequence"/>
</dbReference>
<keyword evidence="1" id="KW-0732">Signal</keyword>
<evidence type="ECO:0000313" key="2">
    <source>
        <dbReference type="EMBL" id="MBU4680518.1"/>
    </source>
</evidence>
<reference evidence="3" key="1">
    <citation type="submission" date="2023-07" db="EMBL/GenBank/DDBJ databases">
        <title>Cedecea davisae an AmpC producer and its therapeutic implications.</title>
        <authorList>
            <person name="Notter J."/>
        </authorList>
    </citation>
    <scope>NUCLEOTIDE SEQUENCE [LARGE SCALE GENOMIC DNA]</scope>
    <source>
        <strain evidence="3">1</strain>
    </source>
</reference>
<accession>A0ABS6DBE7</accession>
<comment type="caution">
    <text evidence="2">The sequence shown here is derived from an EMBL/GenBank/DDBJ whole genome shotgun (WGS) entry which is preliminary data.</text>
</comment>